<protein>
    <recommendedName>
        <fullName evidence="1">Ubiquitin-like domain-containing protein</fullName>
    </recommendedName>
</protein>
<dbReference type="Proteomes" id="UP000006906">
    <property type="component" value="Chromosome 3"/>
</dbReference>
<dbReference type="InterPro" id="IPR006735">
    <property type="entry name" value="Rtf2"/>
</dbReference>
<evidence type="ECO:0000259" key="1">
    <source>
        <dbReference type="PROSITE" id="PS50053"/>
    </source>
</evidence>
<dbReference type="SUPFAM" id="SSF54236">
    <property type="entry name" value="Ubiquitin-like"/>
    <property type="match status" value="1"/>
</dbReference>
<dbReference type="OrthoDB" id="247013at2759"/>
<dbReference type="PANTHER" id="PTHR12775:SF2">
    <property type="entry name" value="REPLICATION TERMINATION FACTOR 2"/>
    <property type="match status" value="1"/>
</dbReference>
<name>A0A2K3DVP6_CHLRE</name>
<dbReference type="InterPro" id="IPR000626">
    <property type="entry name" value="Ubiquitin-like_dom"/>
</dbReference>
<dbReference type="GO" id="GO:0005634">
    <property type="term" value="C:nucleus"/>
    <property type="evidence" value="ECO:0000318"/>
    <property type="project" value="GO_Central"/>
</dbReference>
<evidence type="ECO:0000313" key="2">
    <source>
        <dbReference type="EMBL" id="PNW84596.1"/>
    </source>
</evidence>
<dbReference type="EMBL" id="CM008964">
    <property type="protein sequence ID" value="PNW84596.1"/>
    <property type="molecule type" value="Genomic_DNA"/>
</dbReference>
<dbReference type="GeneID" id="5721149"/>
<reference evidence="2 3" key="1">
    <citation type="journal article" date="2007" name="Science">
        <title>The Chlamydomonas genome reveals the evolution of key animal and plant functions.</title>
        <authorList>
            <person name="Merchant S.S."/>
            <person name="Prochnik S.E."/>
            <person name="Vallon O."/>
            <person name="Harris E.H."/>
            <person name="Karpowicz S.J."/>
            <person name="Witman G.B."/>
            <person name="Terry A."/>
            <person name="Salamov A."/>
            <person name="Fritz-Laylin L.K."/>
            <person name="Marechal-Drouard L."/>
            <person name="Marshall W.F."/>
            <person name="Qu L.H."/>
            <person name="Nelson D.R."/>
            <person name="Sanderfoot A.A."/>
            <person name="Spalding M.H."/>
            <person name="Kapitonov V.V."/>
            <person name="Ren Q."/>
            <person name="Ferris P."/>
            <person name="Lindquist E."/>
            <person name="Shapiro H."/>
            <person name="Lucas S.M."/>
            <person name="Grimwood J."/>
            <person name="Schmutz J."/>
            <person name="Cardol P."/>
            <person name="Cerutti H."/>
            <person name="Chanfreau G."/>
            <person name="Chen C.L."/>
            <person name="Cognat V."/>
            <person name="Croft M.T."/>
            <person name="Dent R."/>
            <person name="Dutcher S."/>
            <person name="Fernandez E."/>
            <person name="Fukuzawa H."/>
            <person name="Gonzalez-Ballester D."/>
            <person name="Gonzalez-Halphen D."/>
            <person name="Hallmann A."/>
            <person name="Hanikenne M."/>
            <person name="Hippler M."/>
            <person name="Inwood W."/>
            <person name="Jabbari K."/>
            <person name="Kalanon M."/>
            <person name="Kuras R."/>
            <person name="Lefebvre P.A."/>
            <person name="Lemaire S.D."/>
            <person name="Lobanov A.V."/>
            <person name="Lohr M."/>
            <person name="Manuell A."/>
            <person name="Meier I."/>
            <person name="Mets L."/>
            <person name="Mittag M."/>
            <person name="Mittelmeier T."/>
            <person name="Moroney J.V."/>
            <person name="Moseley J."/>
            <person name="Napoli C."/>
            <person name="Nedelcu A.M."/>
            <person name="Niyogi K."/>
            <person name="Novoselov S.V."/>
            <person name="Paulsen I.T."/>
            <person name="Pazour G."/>
            <person name="Purton S."/>
            <person name="Ral J.P."/>
            <person name="Riano-Pachon D.M."/>
            <person name="Riekhof W."/>
            <person name="Rymarquis L."/>
            <person name="Schroda M."/>
            <person name="Stern D."/>
            <person name="Umen J."/>
            <person name="Willows R."/>
            <person name="Wilson N."/>
            <person name="Zimmer S.L."/>
            <person name="Allmer J."/>
            <person name="Balk J."/>
            <person name="Bisova K."/>
            <person name="Chen C.J."/>
            <person name="Elias M."/>
            <person name="Gendler K."/>
            <person name="Hauser C."/>
            <person name="Lamb M.R."/>
            <person name="Ledford H."/>
            <person name="Long J.C."/>
            <person name="Minagawa J."/>
            <person name="Page M.D."/>
            <person name="Pan J."/>
            <person name="Pootakham W."/>
            <person name="Roje S."/>
            <person name="Rose A."/>
            <person name="Stahlberg E."/>
            <person name="Terauchi A.M."/>
            <person name="Yang P."/>
            <person name="Ball S."/>
            <person name="Bowler C."/>
            <person name="Dieckmann C.L."/>
            <person name="Gladyshev V.N."/>
            <person name="Green P."/>
            <person name="Jorgensen R."/>
            <person name="Mayfield S."/>
            <person name="Mueller-Roeber B."/>
            <person name="Rajamani S."/>
            <person name="Sayre R.T."/>
            <person name="Brokstein P."/>
            <person name="Dubchak I."/>
            <person name="Goodstein D."/>
            <person name="Hornick L."/>
            <person name="Huang Y.W."/>
            <person name="Jhaveri J."/>
            <person name="Luo Y."/>
            <person name="Martinez D."/>
            <person name="Ngau W.C."/>
            <person name="Otillar B."/>
            <person name="Poliakov A."/>
            <person name="Porter A."/>
            <person name="Szajkowski L."/>
            <person name="Werner G."/>
            <person name="Zhou K."/>
            <person name="Grigoriev I.V."/>
            <person name="Rokhsar D.S."/>
            <person name="Grossman A.R."/>
        </authorList>
    </citation>
    <scope>NUCLEOTIDE SEQUENCE [LARGE SCALE GENOMIC DNA]</scope>
    <source>
        <strain evidence="3">CC-503</strain>
    </source>
</reference>
<dbReference type="PROSITE" id="PS50053">
    <property type="entry name" value="UBIQUITIN_2"/>
    <property type="match status" value="1"/>
</dbReference>
<dbReference type="AlphaFoldDB" id="A0A2K3DVP6"/>
<dbReference type="CDD" id="cd16653">
    <property type="entry name" value="RING-like_Rtf2"/>
    <property type="match status" value="1"/>
</dbReference>
<dbReference type="InterPro" id="IPR029071">
    <property type="entry name" value="Ubiquitin-like_domsf"/>
</dbReference>
<dbReference type="Pfam" id="PF04641">
    <property type="entry name" value="Rtf2"/>
    <property type="match status" value="1"/>
</dbReference>
<feature type="domain" description="Ubiquitin-like" evidence="1">
    <location>
        <begin position="4"/>
        <end position="65"/>
    </location>
</feature>
<dbReference type="Gramene" id="PNW84596">
    <property type="protein sequence ID" value="PNW84596"/>
    <property type="gene ID" value="CHLRE_03g150650v5"/>
</dbReference>
<keyword evidence="3" id="KW-1185">Reference proteome</keyword>
<accession>A0A2K3DVP6</accession>
<dbReference type="InParanoid" id="A0A2K3DVP6"/>
<gene>
    <name evidence="2" type="ORF">CHLRE_03g150650v5</name>
</gene>
<dbReference type="RefSeq" id="XP_001695672.2">
    <property type="nucleotide sequence ID" value="XM_001695620.2"/>
</dbReference>
<evidence type="ECO:0000313" key="3">
    <source>
        <dbReference type="Proteomes" id="UP000006906"/>
    </source>
</evidence>
<sequence>MRDAQVFVRCGAPVGTLAVMCSAKDTVQSLKEQLAARSPELGPCRFMRLQYGGASLPDDRMLGDFCSPSATLQLSYRLRGGGGDGGSTGAESRSCYLEMYAYKKVEKVNPEEARLAKWTRCHLSGELLAAPCVADELGNLYNKDALIVRLLDKSLPPTLSHITGLRSVVELKLTPAANGSGANGAGAAKAPKAASQVSFQPGNESQFCCPVSGQPFNGRYKFVILRPSGLVVSEKAVKEVPAAVEELAEAGGKKLAELESIPVNPTGEQLEQLRAKLAARAAEKAKAAASKKDKKRSAAAAADEAAGAAGVAAPTAGRGASPPLEDGAGGAAAAAAAAAKRLKIPQGASKDVYSSIFSTNKGGQPEKETFCCRALSARGMNLT</sequence>
<dbReference type="PANTHER" id="PTHR12775">
    <property type="entry name" value="PROTEIN C20ORF43 HOMOLOG"/>
    <property type="match status" value="1"/>
</dbReference>
<dbReference type="PaxDb" id="3055-EDP01459"/>
<dbReference type="KEGG" id="cre:CHLRE_03g150650v5"/>
<dbReference type="ExpressionAtlas" id="A0A2K3DVP6">
    <property type="expression patterns" value="baseline and differential"/>
</dbReference>
<organism evidence="2 3">
    <name type="scientific">Chlamydomonas reinhardtii</name>
    <name type="common">Chlamydomonas smithii</name>
    <dbReference type="NCBI Taxonomy" id="3055"/>
    <lineage>
        <taxon>Eukaryota</taxon>
        <taxon>Viridiplantae</taxon>
        <taxon>Chlorophyta</taxon>
        <taxon>core chlorophytes</taxon>
        <taxon>Chlorophyceae</taxon>
        <taxon>CS clade</taxon>
        <taxon>Chlamydomonadales</taxon>
        <taxon>Chlamydomonadaceae</taxon>
        <taxon>Chlamydomonas</taxon>
    </lineage>
</organism>
<dbReference type="STRING" id="3055.A0A2K3DVP6"/>
<proteinExistence type="predicted"/>
<dbReference type="InterPro" id="IPR027799">
    <property type="entry name" value="Rtf2_RING-finger"/>
</dbReference>
<dbReference type="Gene3D" id="3.10.20.90">
    <property type="entry name" value="Phosphatidylinositol 3-kinase Catalytic Subunit, Chain A, domain 1"/>
    <property type="match status" value="1"/>
</dbReference>
<dbReference type="FunCoup" id="A0A2K3DVP6">
    <property type="interactions" value="1911"/>
</dbReference>